<evidence type="ECO:0000256" key="1">
    <source>
        <dbReference type="SAM" id="MobiDB-lite"/>
    </source>
</evidence>
<feature type="compositionally biased region" description="Low complexity" evidence="1">
    <location>
        <begin position="133"/>
        <end position="145"/>
    </location>
</feature>
<protein>
    <submittedName>
        <fullName evidence="3">Uncharacterized protein</fullName>
    </submittedName>
</protein>
<dbReference type="Proteomes" id="UP000316781">
    <property type="component" value="Unassembled WGS sequence"/>
</dbReference>
<sequence length="152" mass="15077">MKIAPKVFSVAAVLLSANVALAVPVAVVRETSGQVSIQTAEGIVTASRGTQLSEGDRLAVGDGSVTVFYLRGKCKGEREIGSRSIAVISVSAKECSKRIEGAKAQSVDPGLSEYVVPGLALLAGAGGLAAGIAASNSSSGGSSSPLLPPISP</sequence>
<evidence type="ECO:0000313" key="4">
    <source>
        <dbReference type="Proteomes" id="UP000316781"/>
    </source>
</evidence>
<gene>
    <name evidence="3" type="ORF">FM996_17610</name>
</gene>
<name>A0A549SHF7_METSR</name>
<dbReference type="RefSeq" id="WP_142864102.1">
    <property type="nucleotide sequence ID" value="NZ_VJMF01000075.1"/>
</dbReference>
<feature type="region of interest" description="Disordered" evidence="1">
    <location>
        <begin position="133"/>
        <end position="152"/>
    </location>
</feature>
<dbReference type="AlphaFoldDB" id="A0A549SHF7"/>
<dbReference type="EMBL" id="VJMF01000075">
    <property type="protein sequence ID" value="TRL29065.1"/>
    <property type="molecule type" value="Genomic_DNA"/>
</dbReference>
<accession>A0A549SHF7</accession>
<evidence type="ECO:0000313" key="3">
    <source>
        <dbReference type="EMBL" id="TRL29065.1"/>
    </source>
</evidence>
<feature type="signal peptide" evidence="2">
    <location>
        <begin position="1"/>
        <end position="22"/>
    </location>
</feature>
<proteinExistence type="predicted"/>
<evidence type="ECO:0000256" key="2">
    <source>
        <dbReference type="SAM" id="SignalP"/>
    </source>
</evidence>
<comment type="caution">
    <text evidence="3">The sequence shown here is derived from an EMBL/GenBank/DDBJ whole genome shotgun (WGS) entry which is preliminary data.</text>
</comment>
<feature type="chain" id="PRO_5021991778" evidence="2">
    <location>
        <begin position="23"/>
        <end position="152"/>
    </location>
</feature>
<keyword evidence="2" id="KW-0732">Signal</keyword>
<reference evidence="3 4" key="1">
    <citation type="submission" date="2019-07" db="EMBL/GenBank/DDBJ databases">
        <title>Ln-dependent methylotrophs.</title>
        <authorList>
            <person name="Tani A."/>
        </authorList>
    </citation>
    <scope>NUCLEOTIDE SEQUENCE [LARGE SCALE GENOMIC DNA]</scope>
    <source>
        <strain evidence="3 4">SM89A</strain>
    </source>
</reference>
<organism evidence="3 4">
    <name type="scientific">Methylosinus sporium</name>
    <dbReference type="NCBI Taxonomy" id="428"/>
    <lineage>
        <taxon>Bacteria</taxon>
        <taxon>Pseudomonadati</taxon>
        <taxon>Pseudomonadota</taxon>
        <taxon>Alphaproteobacteria</taxon>
        <taxon>Hyphomicrobiales</taxon>
        <taxon>Methylocystaceae</taxon>
        <taxon>Methylosinus</taxon>
    </lineage>
</organism>